<feature type="region of interest" description="Disordered" evidence="2">
    <location>
        <begin position="202"/>
        <end position="257"/>
    </location>
</feature>
<organism evidence="3 4">
    <name type="scientific">Upupa epops</name>
    <name type="common">Eurasian hoopoe</name>
    <dbReference type="NCBI Taxonomy" id="57439"/>
    <lineage>
        <taxon>Eukaryota</taxon>
        <taxon>Metazoa</taxon>
        <taxon>Chordata</taxon>
        <taxon>Craniata</taxon>
        <taxon>Vertebrata</taxon>
        <taxon>Euteleostomi</taxon>
        <taxon>Archelosauria</taxon>
        <taxon>Archosauria</taxon>
        <taxon>Dinosauria</taxon>
        <taxon>Saurischia</taxon>
        <taxon>Theropoda</taxon>
        <taxon>Coelurosauria</taxon>
        <taxon>Aves</taxon>
        <taxon>Neognathae</taxon>
        <taxon>Neoaves</taxon>
        <taxon>Telluraves</taxon>
        <taxon>Coraciimorphae</taxon>
        <taxon>Bucerotiformes</taxon>
        <taxon>Upupidae</taxon>
        <taxon>Upupa</taxon>
    </lineage>
</organism>
<feature type="region of interest" description="Disordered" evidence="2">
    <location>
        <begin position="1"/>
        <end position="22"/>
    </location>
</feature>
<dbReference type="InterPro" id="IPR026642">
    <property type="entry name" value="Glcci1/FAM117"/>
</dbReference>
<evidence type="ECO:0000256" key="2">
    <source>
        <dbReference type="SAM" id="MobiDB-lite"/>
    </source>
</evidence>
<evidence type="ECO:0000313" key="3">
    <source>
        <dbReference type="EMBL" id="NWU88928.1"/>
    </source>
</evidence>
<dbReference type="EMBL" id="VZRI01000615">
    <property type="protein sequence ID" value="NWU88928.1"/>
    <property type="molecule type" value="Genomic_DNA"/>
</dbReference>
<dbReference type="OrthoDB" id="10037581at2759"/>
<evidence type="ECO:0000256" key="1">
    <source>
        <dbReference type="ARBA" id="ARBA00022553"/>
    </source>
</evidence>
<evidence type="ECO:0000313" key="4">
    <source>
        <dbReference type="Proteomes" id="UP000544127"/>
    </source>
</evidence>
<dbReference type="PANTHER" id="PTHR14972">
    <property type="entry name" value="AGAP011572-PA"/>
    <property type="match status" value="1"/>
</dbReference>
<dbReference type="Proteomes" id="UP000544127">
    <property type="component" value="Unassembled WGS sequence"/>
</dbReference>
<name>A0A7K6AG66_UPUEP</name>
<sequence>ASVPCAAAAEKSCRPRQPRVRRTSSLDTVVGSYLLGQWPRDAEGAAALCVSDKATQTPVSWQDVEAGRGGSGAHKRSASWGSTDHRREIARLKQQLQRTKLNGRSSREKEKSSPLPGDRGALALLRDSPPGFLSPAVSPVLRLSPCLHRSLEGLNQELEEAFVKGQGEEELLRILDVPDGHRAPAPAPAGSAEAPLALELSSGSCSSLSPSPSAPPRLSPHTPVRPAAEEPSSAPGEVQPEPKEKERGSSSPVLAFAASPRPNHSYVFKREPPEGCEKVRAFEEALSPGPDQPAQPSCPDKNKVHFNPTGSAFCPVSLVKPLFPSVGFLFRGFPASSGAALGSFTSCQLPAPTPFLGGRKDAVADGFSEVPKAPSLNYEHWKRSQTEESVVFHSSLVV</sequence>
<dbReference type="Pfam" id="PF15388">
    <property type="entry name" value="FAM117"/>
    <property type="match status" value="1"/>
</dbReference>
<keyword evidence="1" id="KW-0597">Phosphoprotein</keyword>
<dbReference type="PANTHER" id="PTHR14972:SF7">
    <property type="entry name" value="PROTEIN FAM117A"/>
    <property type="match status" value="1"/>
</dbReference>
<comment type="caution">
    <text evidence="3">The sequence shown here is derived from an EMBL/GenBank/DDBJ whole genome shotgun (WGS) entry which is preliminary data.</text>
</comment>
<feature type="non-terminal residue" evidence="3">
    <location>
        <position position="1"/>
    </location>
</feature>
<feature type="compositionally biased region" description="Low complexity" evidence="2">
    <location>
        <begin position="202"/>
        <end position="211"/>
    </location>
</feature>
<accession>A0A7K6AG66</accession>
<keyword evidence="4" id="KW-1185">Reference proteome</keyword>
<feature type="region of interest" description="Disordered" evidence="2">
    <location>
        <begin position="59"/>
        <end position="85"/>
    </location>
</feature>
<reference evidence="3 4" key="1">
    <citation type="submission" date="2019-09" db="EMBL/GenBank/DDBJ databases">
        <title>Bird 10,000 Genomes (B10K) Project - Family phase.</title>
        <authorList>
            <person name="Zhang G."/>
        </authorList>
    </citation>
    <scope>NUCLEOTIDE SEQUENCE [LARGE SCALE GENOMIC DNA]</scope>
    <source>
        <strain evidence="3">B10K-DU-012-37</strain>
    </source>
</reference>
<feature type="non-terminal residue" evidence="3">
    <location>
        <position position="398"/>
    </location>
</feature>
<protein>
    <submittedName>
        <fullName evidence="3">F117A protein</fullName>
    </submittedName>
</protein>
<proteinExistence type="predicted"/>
<feature type="region of interest" description="Disordered" evidence="2">
    <location>
        <begin position="97"/>
        <end position="126"/>
    </location>
</feature>
<gene>
    <name evidence="3" type="primary">Fam117a</name>
    <name evidence="3" type="ORF">UPUEPO_R13270</name>
</gene>
<dbReference type="AlphaFoldDB" id="A0A7K6AG66"/>